<dbReference type="GO" id="GO:0046872">
    <property type="term" value="F:metal ion binding"/>
    <property type="evidence" value="ECO:0007669"/>
    <property type="project" value="UniProtKB-KW"/>
</dbReference>
<evidence type="ECO:0000256" key="3">
    <source>
        <dbReference type="ARBA" id="ARBA00007931"/>
    </source>
</evidence>
<dbReference type="GO" id="GO:0008237">
    <property type="term" value="F:metallopeptidase activity"/>
    <property type="evidence" value="ECO:0007669"/>
    <property type="project" value="UniProtKB-KW"/>
</dbReference>
<evidence type="ECO:0000256" key="9">
    <source>
        <dbReference type="ARBA" id="ARBA00022833"/>
    </source>
</evidence>
<evidence type="ECO:0000256" key="5">
    <source>
        <dbReference type="ARBA" id="ARBA00022670"/>
    </source>
</evidence>
<dbReference type="CDD" id="cd06158">
    <property type="entry name" value="S2P-M50_like_1"/>
    <property type="match status" value="1"/>
</dbReference>
<keyword evidence="6 13" id="KW-0812">Transmembrane</keyword>
<feature type="transmembrane region" description="Helical" evidence="13">
    <location>
        <begin position="131"/>
        <end position="151"/>
    </location>
</feature>
<keyword evidence="7" id="KW-0479">Metal-binding</keyword>
<keyword evidence="16" id="KW-1185">Reference proteome</keyword>
<feature type="transmembrane region" description="Helical" evidence="13">
    <location>
        <begin position="206"/>
        <end position="227"/>
    </location>
</feature>
<comment type="cofactor">
    <cofactor evidence="1">
        <name>Zn(2+)</name>
        <dbReference type="ChEBI" id="CHEBI:29105"/>
    </cofactor>
</comment>
<dbReference type="InterPro" id="IPR052348">
    <property type="entry name" value="Metallopeptidase_M50B"/>
</dbReference>
<feature type="transmembrane region" description="Helical" evidence="13">
    <location>
        <begin position="91"/>
        <end position="119"/>
    </location>
</feature>
<feature type="transmembrane region" description="Helical" evidence="13">
    <location>
        <begin position="163"/>
        <end position="185"/>
    </location>
</feature>
<evidence type="ECO:0000256" key="13">
    <source>
        <dbReference type="SAM" id="Phobius"/>
    </source>
</evidence>
<evidence type="ECO:0000256" key="11">
    <source>
        <dbReference type="ARBA" id="ARBA00023049"/>
    </source>
</evidence>
<dbReference type="InterPro" id="IPR044537">
    <property type="entry name" value="Rip2-like"/>
</dbReference>
<feature type="transmembrane region" description="Helical" evidence="13">
    <location>
        <begin position="18"/>
        <end position="35"/>
    </location>
</feature>
<dbReference type="RefSeq" id="WP_277831573.1">
    <property type="nucleotide sequence ID" value="NZ_JAAIVF010000002.1"/>
</dbReference>
<dbReference type="GO" id="GO:0005886">
    <property type="term" value="C:plasma membrane"/>
    <property type="evidence" value="ECO:0007669"/>
    <property type="project" value="UniProtKB-SubCell"/>
</dbReference>
<evidence type="ECO:0000256" key="8">
    <source>
        <dbReference type="ARBA" id="ARBA00022801"/>
    </source>
</evidence>
<evidence type="ECO:0000313" key="16">
    <source>
        <dbReference type="Proteomes" id="UP001152755"/>
    </source>
</evidence>
<evidence type="ECO:0000256" key="6">
    <source>
        <dbReference type="ARBA" id="ARBA00022692"/>
    </source>
</evidence>
<name>A0A9X4M757_9ACTN</name>
<protein>
    <submittedName>
        <fullName evidence="15">Site-2 protease family protein</fullName>
    </submittedName>
</protein>
<dbReference type="EMBL" id="JANRHA010000009">
    <property type="protein sequence ID" value="MDG3015631.1"/>
    <property type="molecule type" value="Genomic_DNA"/>
</dbReference>
<dbReference type="Proteomes" id="UP001152755">
    <property type="component" value="Unassembled WGS sequence"/>
</dbReference>
<evidence type="ECO:0000256" key="2">
    <source>
        <dbReference type="ARBA" id="ARBA00004651"/>
    </source>
</evidence>
<comment type="subcellular location">
    <subcellularLocation>
        <location evidence="2">Cell membrane</location>
        <topology evidence="2">Multi-pass membrane protein</topology>
    </subcellularLocation>
</comment>
<evidence type="ECO:0000256" key="4">
    <source>
        <dbReference type="ARBA" id="ARBA00022475"/>
    </source>
</evidence>
<organism evidence="15 16">
    <name type="scientific">Speluncibacter jeojiensis</name>
    <dbReference type="NCBI Taxonomy" id="2710754"/>
    <lineage>
        <taxon>Bacteria</taxon>
        <taxon>Bacillati</taxon>
        <taxon>Actinomycetota</taxon>
        <taxon>Actinomycetes</taxon>
        <taxon>Mycobacteriales</taxon>
        <taxon>Speluncibacteraceae</taxon>
        <taxon>Speluncibacter</taxon>
    </lineage>
</organism>
<comment type="caution">
    <text evidence="15">The sequence shown here is derived from an EMBL/GenBank/DDBJ whole genome shotgun (WGS) entry which is preliminary data.</text>
</comment>
<dbReference type="AlphaFoldDB" id="A0A9X4M757"/>
<evidence type="ECO:0000256" key="12">
    <source>
        <dbReference type="ARBA" id="ARBA00023136"/>
    </source>
</evidence>
<keyword evidence="5 15" id="KW-0645">Protease</keyword>
<feature type="transmembrane region" description="Helical" evidence="13">
    <location>
        <begin position="233"/>
        <end position="255"/>
    </location>
</feature>
<evidence type="ECO:0000256" key="7">
    <source>
        <dbReference type="ARBA" id="ARBA00022723"/>
    </source>
</evidence>
<evidence type="ECO:0000259" key="14">
    <source>
        <dbReference type="Pfam" id="PF02163"/>
    </source>
</evidence>
<dbReference type="InterPro" id="IPR008915">
    <property type="entry name" value="Peptidase_M50"/>
</dbReference>
<keyword evidence="12 13" id="KW-0472">Membrane</keyword>
<evidence type="ECO:0000313" key="15">
    <source>
        <dbReference type="EMBL" id="MDG3015631.1"/>
    </source>
</evidence>
<keyword evidence="9" id="KW-0862">Zinc</keyword>
<keyword evidence="8" id="KW-0378">Hydrolase</keyword>
<accession>A0A9X4M757</accession>
<evidence type="ECO:0000256" key="1">
    <source>
        <dbReference type="ARBA" id="ARBA00001947"/>
    </source>
</evidence>
<dbReference type="PANTHER" id="PTHR35864">
    <property type="entry name" value="ZINC METALLOPROTEASE MJ0611-RELATED"/>
    <property type="match status" value="1"/>
</dbReference>
<keyword evidence="11" id="KW-0482">Metalloprotease</keyword>
<feature type="domain" description="Peptidase M50" evidence="14">
    <location>
        <begin position="56"/>
        <end position="151"/>
    </location>
</feature>
<proteinExistence type="inferred from homology"/>
<keyword evidence="4" id="KW-1003">Cell membrane</keyword>
<dbReference type="PANTHER" id="PTHR35864:SF1">
    <property type="entry name" value="ZINC METALLOPROTEASE YWHC-RELATED"/>
    <property type="match status" value="1"/>
</dbReference>
<reference evidence="15" key="1">
    <citation type="submission" date="2022-08" db="EMBL/GenBank/DDBJ databases">
        <title>Genome analysis of Corynebacteriales strain.</title>
        <authorList>
            <person name="Lee S.D."/>
        </authorList>
    </citation>
    <scope>NUCLEOTIDE SEQUENCE</scope>
    <source>
        <strain evidence="15">D3-21</strain>
    </source>
</reference>
<evidence type="ECO:0000256" key="10">
    <source>
        <dbReference type="ARBA" id="ARBA00022989"/>
    </source>
</evidence>
<dbReference type="GO" id="GO:0006508">
    <property type="term" value="P:proteolysis"/>
    <property type="evidence" value="ECO:0007669"/>
    <property type="project" value="UniProtKB-KW"/>
</dbReference>
<keyword evidence="10 13" id="KW-1133">Transmembrane helix</keyword>
<feature type="transmembrane region" description="Helical" evidence="13">
    <location>
        <begin position="47"/>
        <end position="71"/>
    </location>
</feature>
<gene>
    <name evidence="15" type="ORF">NVS88_13805</name>
</gene>
<sequence>MAIPISRARGPRVLPSPVFLALVVLTVVGGVVAWTSDQNLTTGRIGVFILVVGGWVVSLCLHEFAHAYTAYRAGDREVEARGYLTLNPLKYSHPVLSVVLPLIFIALGGIGLPGGAVYLDTNRFPPKIRRRIALAGPLTNLVCAIVLLAAVRTLGVDSSHRYFWYGLSFLAFLQVMATVLNLLPIPGLDGYALLEPHLSANTRRSLAQVAPFGMLAVFALLTLPVLNTAFFNLIYWLFELSGVPRVFSAFGYLLMRFWVHI</sequence>
<dbReference type="Pfam" id="PF02163">
    <property type="entry name" value="Peptidase_M50"/>
    <property type="match status" value="1"/>
</dbReference>
<comment type="similarity">
    <text evidence="3">Belongs to the peptidase M50B family.</text>
</comment>